<evidence type="ECO:0000256" key="1">
    <source>
        <dbReference type="ARBA" id="ARBA00022669"/>
    </source>
</evidence>
<dbReference type="PANTHER" id="PTHR34997:SF18">
    <property type="entry name" value="LYSM DOMAIN-CONTAINING PROTEIN"/>
    <property type="match status" value="1"/>
</dbReference>
<evidence type="ECO:0000256" key="2">
    <source>
        <dbReference type="ARBA" id="ARBA00023026"/>
    </source>
</evidence>
<dbReference type="Gene3D" id="3.10.350.10">
    <property type="entry name" value="LysM domain"/>
    <property type="match status" value="3"/>
</dbReference>
<dbReference type="SUPFAM" id="SSF54106">
    <property type="entry name" value="LysM domain"/>
    <property type="match status" value="1"/>
</dbReference>
<sequence length="175" mass="19604">MYVNCDDIEAKAGISHEQFSKWNPYINDKRSNLWMDYFVCVHVPGAETTPPGPKPTDDGHSPIQPGIAKNCDKYHKIVAGDQCDAIESNKITHEQFRKWNPAIDGKCSNLLLDYYVCVHVPGAPSTHGPQPQMSNLAELQEVPQGITLNQFRRWNPTVDAKCSNLWAGYYVCVGV</sequence>
<evidence type="ECO:0000259" key="3">
    <source>
        <dbReference type="PROSITE" id="PS51782"/>
    </source>
</evidence>
<dbReference type="PANTHER" id="PTHR34997">
    <property type="entry name" value="AM15"/>
    <property type="match status" value="1"/>
</dbReference>
<dbReference type="InterPro" id="IPR036779">
    <property type="entry name" value="LysM_dom_sf"/>
</dbReference>
<reference evidence="4 5" key="1">
    <citation type="submission" date="2019-08" db="EMBL/GenBank/DDBJ databases">
        <title>The genome sequence of a newly discovered highly antifungal drug resistant Aspergillus species, Aspergillus tanneri NIH 1004.</title>
        <authorList>
            <person name="Mounaud S."/>
            <person name="Singh I."/>
            <person name="Joardar V."/>
            <person name="Pakala S."/>
            <person name="Pakala S."/>
            <person name="Venepally P."/>
            <person name="Chung J.K."/>
            <person name="Losada L."/>
            <person name="Nierman W.C."/>
        </authorList>
    </citation>
    <scope>NUCLEOTIDE SEQUENCE [LARGE SCALE GENOMIC DNA]</scope>
    <source>
        <strain evidence="4 5">NIH1004</strain>
    </source>
</reference>
<dbReference type="AlphaFoldDB" id="A0A5M9MH68"/>
<dbReference type="PROSITE" id="PS51782">
    <property type="entry name" value="LYSM"/>
    <property type="match status" value="1"/>
</dbReference>
<dbReference type="EMBL" id="QUQM01000007">
    <property type="protein sequence ID" value="KAA8646332.1"/>
    <property type="molecule type" value="Genomic_DNA"/>
</dbReference>
<gene>
    <name evidence="4" type="ORF">ATNIH1004_007759</name>
</gene>
<protein>
    <recommendedName>
        <fullName evidence="3">LysM domain-containing protein</fullName>
    </recommendedName>
</protein>
<dbReference type="OrthoDB" id="5985073at2759"/>
<keyword evidence="1" id="KW-0147">Chitin-binding</keyword>
<feature type="domain" description="LysM" evidence="3">
    <location>
        <begin position="125"/>
        <end position="173"/>
    </location>
</feature>
<dbReference type="InterPro" id="IPR018392">
    <property type="entry name" value="LysM"/>
</dbReference>
<evidence type="ECO:0000313" key="4">
    <source>
        <dbReference type="EMBL" id="KAA8646332.1"/>
    </source>
</evidence>
<accession>A0A5M9MH68</accession>
<dbReference type="RefSeq" id="XP_033425693.1">
    <property type="nucleotide sequence ID" value="XM_033572378.1"/>
</dbReference>
<keyword evidence="2" id="KW-0843">Virulence</keyword>
<dbReference type="GeneID" id="54330461"/>
<name>A0A5M9MH68_9EURO</name>
<organism evidence="4 5">
    <name type="scientific">Aspergillus tanneri</name>
    <dbReference type="NCBI Taxonomy" id="1220188"/>
    <lineage>
        <taxon>Eukaryota</taxon>
        <taxon>Fungi</taxon>
        <taxon>Dikarya</taxon>
        <taxon>Ascomycota</taxon>
        <taxon>Pezizomycotina</taxon>
        <taxon>Eurotiomycetes</taxon>
        <taxon>Eurotiomycetidae</taxon>
        <taxon>Eurotiales</taxon>
        <taxon>Aspergillaceae</taxon>
        <taxon>Aspergillus</taxon>
        <taxon>Aspergillus subgen. Circumdati</taxon>
    </lineage>
</organism>
<comment type="caution">
    <text evidence="4">The sequence shown here is derived from an EMBL/GenBank/DDBJ whole genome shotgun (WGS) entry which is preliminary data.</text>
</comment>
<evidence type="ECO:0000313" key="5">
    <source>
        <dbReference type="Proteomes" id="UP000324241"/>
    </source>
</evidence>
<dbReference type="InterPro" id="IPR052210">
    <property type="entry name" value="LysM1-like"/>
</dbReference>
<dbReference type="VEuPathDB" id="FungiDB:EYZ11_013273"/>
<dbReference type="GO" id="GO:0008061">
    <property type="term" value="F:chitin binding"/>
    <property type="evidence" value="ECO:0007669"/>
    <property type="project" value="UniProtKB-KW"/>
</dbReference>
<dbReference type="Proteomes" id="UP000324241">
    <property type="component" value="Unassembled WGS sequence"/>
</dbReference>
<proteinExistence type="predicted"/>